<keyword evidence="2" id="KW-1185">Reference proteome</keyword>
<evidence type="ECO:0000313" key="1">
    <source>
        <dbReference type="EMBL" id="MFB9777434.1"/>
    </source>
</evidence>
<sequence length="124" mass="14171">MNTTTNIADELRRELTARALRLWDNGVSPLTPRQGSMLSKTISLWIDEDLADALSNEPTFDIPWNERGLFAFVDDMALVTIGDGVKPFIRQTQRACRTILECLDRGETPLNRREMARTQASWIY</sequence>
<reference evidence="1 2" key="1">
    <citation type="submission" date="2024-09" db="EMBL/GenBank/DDBJ databases">
        <authorList>
            <person name="Sun Q."/>
            <person name="Mori K."/>
        </authorList>
    </citation>
    <scope>NUCLEOTIDE SEQUENCE [LARGE SCALE GENOMIC DNA]</scope>
    <source>
        <strain evidence="1 2">JCM 11683</strain>
    </source>
</reference>
<accession>A0ABV5X4Q5</accession>
<dbReference type="RefSeq" id="WP_376841388.1">
    <property type="nucleotide sequence ID" value="NZ_JBHMAU010000101.1"/>
</dbReference>
<evidence type="ECO:0000313" key="2">
    <source>
        <dbReference type="Proteomes" id="UP001589707"/>
    </source>
</evidence>
<dbReference type="EMBL" id="JBHMAU010000101">
    <property type="protein sequence ID" value="MFB9777434.1"/>
    <property type="molecule type" value="Genomic_DNA"/>
</dbReference>
<dbReference type="Proteomes" id="UP001589707">
    <property type="component" value="Unassembled WGS sequence"/>
</dbReference>
<comment type="caution">
    <text evidence="1">The sequence shown here is derived from an EMBL/GenBank/DDBJ whole genome shotgun (WGS) entry which is preliminary data.</text>
</comment>
<name>A0ABV5X4Q5_9MICO</name>
<protein>
    <submittedName>
        <fullName evidence="1">Uncharacterized protein</fullName>
    </submittedName>
</protein>
<gene>
    <name evidence="1" type="ORF">ACFFN1_13685</name>
</gene>
<organism evidence="1 2">
    <name type="scientific">Brevibacterium otitidis</name>
    <dbReference type="NCBI Taxonomy" id="53364"/>
    <lineage>
        <taxon>Bacteria</taxon>
        <taxon>Bacillati</taxon>
        <taxon>Actinomycetota</taxon>
        <taxon>Actinomycetes</taxon>
        <taxon>Micrococcales</taxon>
        <taxon>Brevibacteriaceae</taxon>
        <taxon>Brevibacterium</taxon>
    </lineage>
</organism>
<proteinExistence type="predicted"/>